<dbReference type="EMBL" id="JBBXJM010000005">
    <property type="protein sequence ID" value="KAL1406965.1"/>
    <property type="molecule type" value="Genomic_DNA"/>
</dbReference>
<gene>
    <name evidence="2" type="ORF">Q8F55_006378</name>
</gene>
<dbReference type="Gene3D" id="3.40.50.720">
    <property type="entry name" value="NAD(P)-binding Rossmann-like Domain"/>
    <property type="match status" value="1"/>
</dbReference>
<accession>A0ABR3PWW6</accession>
<dbReference type="PANTHER" id="PTHR11695">
    <property type="entry name" value="ALCOHOL DEHYDROGENASE RELATED"/>
    <property type="match status" value="1"/>
</dbReference>
<dbReference type="Pfam" id="PF13602">
    <property type="entry name" value="ADH_zinc_N_2"/>
    <property type="match status" value="1"/>
</dbReference>
<evidence type="ECO:0000313" key="2">
    <source>
        <dbReference type="EMBL" id="KAL1406965.1"/>
    </source>
</evidence>
<dbReference type="SUPFAM" id="SSF51735">
    <property type="entry name" value="NAD(P)-binding Rossmann-fold domains"/>
    <property type="match status" value="1"/>
</dbReference>
<feature type="domain" description="Enoyl reductase (ER)" evidence="1">
    <location>
        <begin position="16"/>
        <end position="340"/>
    </location>
</feature>
<reference evidence="2 3" key="1">
    <citation type="submission" date="2023-08" db="EMBL/GenBank/DDBJ databases">
        <title>Annotated Genome Sequence of Vanrija albida AlHP1.</title>
        <authorList>
            <person name="Herzog R."/>
        </authorList>
    </citation>
    <scope>NUCLEOTIDE SEQUENCE [LARGE SCALE GENOMIC DNA]</scope>
    <source>
        <strain evidence="2 3">AlHP1</strain>
    </source>
</reference>
<comment type="caution">
    <text evidence="2">The sequence shown here is derived from an EMBL/GenBank/DDBJ whole genome shotgun (WGS) entry which is preliminary data.</text>
</comment>
<dbReference type="CDD" id="cd05289">
    <property type="entry name" value="MDR_like_2"/>
    <property type="match status" value="1"/>
</dbReference>
<dbReference type="InterPro" id="IPR050700">
    <property type="entry name" value="YIM1/Zinc_Alcohol_DH_Fams"/>
</dbReference>
<dbReference type="SMART" id="SM00829">
    <property type="entry name" value="PKS_ER"/>
    <property type="match status" value="1"/>
</dbReference>
<evidence type="ECO:0000313" key="3">
    <source>
        <dbReference type="Proteomes" id="UP001565368"/>
    </source>
</evidence>
<dbReference type="Proteomes" id="UP001565368">
    <property type="component" value="Unassembled WGS sequence"/>
</dbReference>
<dbReference type="PANTHER" id="PTHR11695:SF294">
    <property type="entry name" value="RETICULON-4-INTERACTING PROTEIN 1, MITOCHONDRIAL"/>
    <property type="match status" value="1"/>
</dbReference>
<proteinExistence type="predicted"/>
<dbReference type="RefSeq" id="XP_069206909.1">
    <property type="nucleotide sequence ID" value="XM_069354838.1"/>
</dbReference>
<dbReference type="Gene3D" id="3.90.180.10">
    <property type="entry name" value="Medium-chain alcohol dehydrogenases, catalytic domain"/>
    <property type="match status" value="1"/>
</dbReference>
<evidence type="ECO:0000259" key="1">
    <source>
        <dbReference type="SMART" id="SM00829"/>
    </source>
</evidence>
<dbReference type="InterPro" id="IPR011032">
    <property type="entry name" value="GroES-like_sf"/>
</dbReference>
<dbReference type="InterPro" id="IPR013154">
    <property type="entry name" value="ADH-like_N"/>
</dbReference>
<protein>
    <recommendedName>
        <fullName evidence="1">Enoyl reductase (ER) domain-containing protein</fullName>
    </recommendedName>
</protein>
<name>A0ABR3PWW6_9TREE</name>
<dbReference type="Pfam" id="PF08240">
    <property type="entry name" value="ADH_N"/>
    <property type="match status" value="1"/>
</dbReference>
<dbReference type="InterPro" id="IPR020843">
    <property type="entry name" value="ER"/>
</dbReference>
<dbReference type="InterPro" id="IPR036291">
    <property type="entry name" value="NAD(P)-bd_dom_sf"/>
</dbReference>
<dbReference type="GeneID" id="95987421"/>
<organism evidence="2 3">
    <name type="scientific">Vanrija albida</name>
    <dbReference type="NCBI Taxonomy" id="181172"/>
    <lineage>
        <taxon>Eukaryota</taxon>
        <taxon>Fungi</taxon>
        <taxon>Dikarya</taxon>
        <taxon>Basidiomycota</taxon>
        <taxon>Agaricomycotina</taxon>
        <taxon>Tremellomycetes</taxon>
        <taxon>Trichosporonales</taxon>
        <taxon>Trichosporonaceae</taxon>
        <taxon>Vanrija</taxon>
    </lineage>
</organism>
<sequence>MAPPATMQALIYTGYGGPEVATLVTLPTPSPGPGEVLVAVEAAALNPVDVYLRSGAMAQITPLAFPQLAGNELSGRVVALGAGVERFAVGDSVFARVGKMRTGALAQYVSVPAAFVAPAPTSVPLASAAGLPLAGLTALQMLDVLAVKKGDSLLIAGGATAVGCFAIQLAKARGARVTTTASPAGKALVERLGADAVIDYKATSLTAWAESNGHFDKVFDTAGPRTDVSDLLGAAGATAHIVTVAGPINPHTFDDYVPAWKRWFVNAILWARFRGTAALLGDRRYEYFFMNPDGAQLAQLGAMVDAGTLQLTVDSEYPLAEYADAFARLESGRAKGKIIVRMPAAEE</sequence>
<keyword evidence="3" id="KW-1185">Reference proteome</keyword>
<dbReference type="SUPFAM" id="SSF50129">
    <property type="entry name" value="GroES-like"/>
    <property type="match status" value="1"/>
</dbReference>